<dbReference type="InterPro" id="IPR006037">
    <property type="entry name" value="RCK_C"/>
</dbReference>
<dbReference type="EMBL" id="LN829119">
    <property type="protein sequence ID" value="CPR21599.1"/>
    <property type="molecule type" value="Genomic_DNA"/>
</dbReference>
<dbReference type="NCBIfam" id="NF007032">
    <property type="entry name" value="PRK09496.1-4"/>
    <property type="match status" value="1"/>
</dbReference>
<dbReference type="NCBIfam" id="NF007030">
    <property type="entry name" value="PRK09496.1-1"/>
    <property type="match status" value="1"/>
</dbReference>
<name>A0A0D6JIZ0_9HYPH</name>
<evidence type="ECO:0000256" key="2">
    <source>
        <dbReference type="ARBA" id="ARBA00022448"/>
    </source>
</evidence>
<sequence length="458" mass="49973">MKVIICGAGQVGSGIAERLSVEGNDVSIIDASPKLVERANEALEVSAIAGNAAHPDVLERAGANDADMLIAVTLHDEVNMVACQVAHTLFDIPTKIARVRAQTYLEKQWSRLFARESMGIDHIISPEIEVGNTILRRLELPGAFETATFADGKVTMAGIFCGPDCPVVDTPLKQLTELFPDLPAITVALARDGKLFTPRGQDQIEEGDEVYLIAPTEQIARILKIFGHEERQARRVVIAGGGNIGFYLAHSIETRDPNLRVKVIEKQRERAFEIAEQLDRAVVLHGSSLSEDMLREADITSADTLVAVTNDDQINLLTSALAKQLGCKSSLCLVNSADYSGMIRSLGIDAQIDPRATTVSRILQYVRRGRIRGVHSIHNGTGEIIEAEVLETAPILHHPLRDAPISEGVRIGAVLRDGEVIKPNGALELEVKDRVVLFAGADYVREVEQMFRVSPDYF</sequence>
<proteinExistence type="predicted"/>
<gene>
    <name evidence="9" type="primary">trkA</name>
    <name evidence="9" type="ORF">YBN1229_v1_3120</name>
</gene>
<feature type="domain" description="RCK N-terminal" evidence="7">
    <location>
        <begin position="233"/>
        <end position="354"/>
    </location>
</feature>
<keyword evidence="2" id="KW-0813">Transport</keyword>
<dbReference type="InterPro" id="IPR036291">
    <property type="entry name" value="NAD(P)-bd_dom_sf"/>
</dbReference>
<accession>A0A0D6JIZ0</accession>
<evidence type="ECO:0000259" key="8">
    <source>
        <dbReference type="PROSITE" id="PS51202"/>
    </source>
</evidence>
<evidence type="ECO:0000256" key="5">
    <source>
        <dbReference type="ARBA" id="ARBA00023027"/>
    </source>
</evidence>
<dbReference type="KEGG" id="fiy:BN1229_v1_3120"/>
<reference evidence="10" key="1">
    <citation type="submission" date="2015-02" db="EMBL/GenBank/DDBJ databases">
        <authorList>
            <person name="Chooi Y.-H."/>
        </authorList>
    </citation>
    <scope>NUCLEOTIDE SEQUENCE [LARGE SCALE GENOMIC DNA]</scope>
    <source>
        <strain evidence="10">strain Y</strain>
    </source>
</reference>
<dbReference type="Gene3D" id="3.30.70.1450">
    <property type="entry name" value="Regulator of K+ conductance, C-terminal domain"/>
    <property type="match status" value="2"/>
</dbReference>
<dbReference type="InterPro" id="IPR003148">
    <property type="entry name" value="RCK_N"/>
</dbReference>
<keyword evidence="6" id="KW-0406">Ion transport</keyword>
<keyword evidence="10" id="KW-1185">Reference proteome</keyword>
<dbReference type="PROSITE" id="PS51201">
    <property type="entry name" value="RCK_N"/>
    <property type="match status" value="2"/>
</dbReference>
<dbReference type="InterPro" id="IPR006036">
    <property type="entry name" value="K_uptake_TrkA"/>
</dbReference>
<organism evidence="9 10">
    <name type="scientific">Candidatus Filomicrobium marinum</name>
    <dbReference type="NCBI Taxonomy" id="1608628"/>
    <lineage>
        <taxon>Bacteria</taxon>
        <taxon>Pseudomonadati</taxon>
        <taxon>Pseudomonadota</taxon>
        <taxon>Alphaproteobacteria</taxon>
        <taxon>Hyphomicrobiales</taxon>
        <taxon>Hyphomicrobiaceae</taxon>
        <taxon>Filomicrobium</taxon>
    </lineage>
</organism>
<protein>
    <recommendedName>
        <fullName evidence="1">Trk system potassium uptake protein TrkA</fullName>
    </recommendedName>
</protein>
<keyword evidence="3" id="KW-0633">Potassium transport</keyword>
<evidence type="ECO:0000313" key="10">
    <source>
        <dbReference type="Proteomes" id="UP000033187"/>
    </source>
</evidence>
<keyword evidence="4" id="KW-0630">Potassium</keyword>
<dbReference type="GO" id="GO:0015079">
    <property type="term" value="F:potassium ion transmembrane transporter activity"/>
    <property type="evidence" value="ECO:0007669"/>
    <property type="project" value="InterPro"/>
</dbReference>
<evidence type="ECO:0000256" key="1">
    <source>
        <dbReference type="ARBA" id="ARBA00017378"/>
    </source>
</evidence>
<evidence type="ECO:0000256" key="6">
    <source>
        <dbReference type="ARBA" id="ARBA00023065"/>
    </source>
</evidence>
<dbReference type="InterPro" id="IPR050721">
    <property type="entry name" value="Trk_Ktr_HKT_K-transport"/>
</dbReference>
<dbReference type="Proteomes" id="UP000033187">
    <property type="component" value="Chromosome 1"/>
</dbReference>
<dbReference type="AlphaFoldDB" id="A0A0D6JIZ0"/>
<dbReference type="Pfam" id="PF02080">
    <property type="entry name" value="TrkA_C"/>
    <property type="match status" value="2"/>
</dbReference>
<dbReference type="NCBIfam" id="NF007031">
    <property type="entry name" value="PRK09496.1-2"/>
    <property type="match status" value="1"/>
</dbReference>
<dbReference type="Pfam" id="PF02254">
    <property type="entry name" value="TrkA_N"/>
    <property type="match status" value="2"/>
</dbReference>
<dbReference type="SUPFAM" id="SSF51735">
    <property type="entry name" value="NAD(P)-binding Rossmann-fold domains"/>
    <property type="match status" value="2"/>
</dbReference>
<dbReference type="OrthoDB" id="9775180at2"/>
<evidence type="ECO:0000256" key="3">
    <source>
        <dbReference type="ARBA" id="ARBA00022538"/>
    </source>
</evidence>
<evidence type="ECO:0000313" key="9">
    <source>
        <dbReference type="EMBL" id="CPR21599.1"/>
    </source>
</evidence>
<feature type="domain" description="RCK N-terminal" evidence="7">
    <location>
        <begin position="1"/>
        <end position="124"/>
    </location>
</feature>
<dbReference type="PANTHER" id="PTHR43833">
    <property type="entry name" value="POTASSIUM CHANNEL PROTEIN 2-RELATED-RELATED"/>
    <property type="match status" value="1"/>
</dbReference>
<dbReference type="SUPFAM" id="SSF116726">
    <property type="entry name" value="TrkA C-terminal domain-like"/>
    <property type="match status" value="2"/>
</dbReference>
<feature type="domain" description="RCK C-terminal" evidence="8">
    <location>
        <begin position="144"/>
        <end position="228"/>
    </location>
</feature>
<dbReference type="KEGG" id="fil:BN1229_v1_2793"/>
<dbReference type="Gene3D" id="3.40.50.720">
    <property type="entry name" value="NAD(P)-binding Rossmann-like Domain"/>
    <property type="match status" value="2"/>
</dbReference>
<feature type="domain" description="RCK C-terminal" evidence="8">
    <location>
        <begin position="372"/>
        <end position="453"/>
    </location>
</feature>
<dbReference type="GO" id="GO:0005886">
    <property type="term" value="C:plasma membrane"/>
    <property type="evidence" value="ECO:0007669"/>
    <property type="project" value="InterPro"/>
</dbReference>
<dbReference type="PANTHER" id="PTHR43833:SF5">
    <property type="entry name" value="TRK SYSTEM POTASSIUM UPTAKE PROTEIN TRKA"/>
    <property type="match status" value="1"/>
</dbReference>
<evidence type="ECO:0000256" key="4">
    <source>
        <dbReference type="ARBA" id="ARBA00022958"/>
    </source>
</evidence>
<dbReference type="PROSITE" id="PS51202">
    <property type="entry name" value="RCK_C"/>
    <property type="match status" value="2"/>
</dbReference>
<dbReference type="NCBIfam" id="NF007039">
    <property type="entry name" value="PRK09496.3-2"/>
    <property type="match status" value="1"/>
</dbReference>
<dbReference type="RefSeq" id="WP_046478586.1">
    <property type="nucleotide sequence ID" value="NZ_LN829118.1"/>
</dbReference>
<dbReference type="PRINTS" id="PR00335">
    <property type="entry name" value="KUPTAKETRKA"/>
</dbReference>
<evidence type="ECO:0000259" key="7">
    <source>
        <dbReference type="PROSITE" id="PS51201"/>
    </source>
</evidence>
<dbReference type="InterPro" id="IPR036721">
    <property type="entry name" value="RCK_C_sf"/>
</dbReference>
<keyword evidence="5" id="KW-0520">NAD</keyword>